<dbReference type="GO" id="GO:0103068">
    <property type="term" value="F:leukotriene C4 gamma-glutamyl transferase activity"/>
    <property type="evidence" value="ECO:0007669"/>
    <property type="project" value="UniProtKB-EC"/>
</dbReference>
<dbReference type="PANTHER" id="PTHR11686:SF9">
    <property type="entry name" value="RE13973P"/>
    <property type="match status" value="1"/>
</dbReference>
<feature type="active site" description="Nucleophile" evidence="6">
    <location>
        <position position="390"/>
    </location>
</feature>
<evidence type="ECO:0000313" key="9">
    <source>
        <dbReference type="EMBL" id="KIP11637.1"/>
    </source>
</evidence>
<dbReference type="FunFam" id="3.60.20.40:FF:000001">
    <property type="entry name" value="Gamma-glutamyltranspeptidase 1"/>
    <property type="match status" value="1"/>
</dbReference>
<dbReference type="EC" id="2.3.2.2" evidence="8"/>
<dbReference type="InterPro" id="IPR029055">
    <property type="entry name" value="Ntn_hydrolases_N"/>
</dbReference>
<dbReference type="Proteomes" id="UP000053257">
    <property type="component" value="Unassembled WGS sequence"/>
</dbReference>
<feature type="binding site" evidence="7">
    <location>
        <position position="432"/>
    </location>
    <ligand>
        <name>L-glutamate</name>
        <dbReference type="ChEBI" id="CHEBI:29985"/>
    </ligand>
</feature>
<dbReference type="Gene3D" id="1.10.246.130">
    <property type="match status" value="1"/>
</dbReference>
<dbReference type="GO" id="GO:0000324">
    <property type="term" value="C:fungal-type vacuole"/>
    <property type="evidence" value="ECO:0007669"/>
    <property type="project" value="TreeGrafter"/>
</dbReference>
<feature type="binding site" evidence="7">
    <location>
        <position position="483"/>
    </location>
    <ligand>
        <name>L-glutamate</name>
        <dbReference type="ChEBI" id="CHEBI:29985"/>
    </ligand>
</feature>
<keyword evidence="10" id="KW-1185">Reference proteome</keyword>
<evidence type="ECO:0000313" key="10">
    <source>
        <dbReference type="Proteomes" id="UP000053257"/>
    </source>
</evidence>
<proteinExistence type="inferred from homology"/>
<evidence type="ECO:0000256" key="2">
    <source>
        <dbReference type="ARBA" id="ARBA00001089"/>
    </source>
</evidence>
<dbReference type="HOGENOM" id="CLU_014813_4_0_1"/>
<dbReference type="Pfam" id="PF01019">
    <property type="entry name" value="G_glu_transpept"/>
    <property type="match status" value="1"/>
</dbReference>
<dbReference type="Gene3D" id="3.60.20.40">
    <property type="match status" value="1"/>
</dbReference>
<dbReference type="AlphaFoldDB" id="A0A0C3SDA4"/>
<gene>
    <name evidence="9" type="ORF">PHLGIDRAFT_21572</name>
</gene>
<dbReference type="EC" id="3.4.19.13" evidence="8"/>
<evidence type="ECO:0000256" key="4">
    <source>
        <dbReference type="ARBA" id="ARBA00009381"/>
    </source>
</evidence>
<keyword evidence="8" id="KW-0808">Transferase</keyword>
<dbReference type="SUPFAM" id="SSF56235">
    <property type="entry name" value="N-terminal nucleophile aminohydrolases (Ntn hydrolases)"/>
    <property type="match status" value="1"/>
</dbReference>
<organism evidence="9 10">
    <name type="scientific">Phlebiopsis gigantea (strain 11061_1 CR5-6)</name>
    <name type="common">White-rot fungus</name>
    <name type="synonym">Peniophora gigantea</name>
    <dbReference type="NCBI Taxonomy" id="745531"/>
    <lineage>
        <taxon>Eukaryota</taxon>
        <taxon>Fungi</taxon>
        <taxon>Dikarya</taxon>
        <taxon>Basidiomycota</taxon>
        <taxon>Agaricomycotina</taxon>
        <taxon>Agaricomycetes</taxon>
        <taxon>Polyporales</taxon>
        <taxon>Phanerochaetaceae</taxon>
        <taxon>Phlebiopsis</taxon>
    </lineage>
</organism>
<dbReference type="GO" id="GO:0005886">
    <property type="term" value="C:plasma membrane"/>
    <property type="evidence" value="ECO:0007669"/>
    <property type="project" value="TreeGrafter"/>
</dbReference>
<dbReference type="STRING" id="745531.A0A0C3SDA4"/>
<evidence type="ECO:0000256" key="7">
    <source>
        <dbReference type="PIRSR" id="PIRSR600101-2"/>
    </source>
</evidence>
<reference evidence="9 10" key="1">
    <citation type="journal article" date="2014" name="PLoS Genet.">
        <title>Analysis of the Phlebiopsis gigantea genome, transcriptome and secretome provides insight into its pioneer colonization strategies of wood.</title>
        <authorList>
            <person name="Hori C."/>
            <person name="Ishida T."/>
            <person name="Igarashi K."/>
            <person name="Samejima M."/>
            <person name="Suzuki H."/>
            <person name="Master E."/>
            <person name="Ferreira P."/>
            <person name="Ruiz-Duenas F.J."/>
            <person name="Held B."/>
            <person name="Canessa P."/>
            <person name="Larrondo L.F."/>
            <person name="Schmoll M."/>
            <person name="Druzhinina I.S."/>
            <person name="Kubicek C.P."/>
            <person name="Gaskell J.A."/>
            <person name="Kersten P."/>
            <person name="St John F."/>
            <person name="Glasner J."/>
            <person name="Sabat G."/>
            <person name="Splinter BonDurant S."/>
            <person name="Syed K."/>
            <person name="Yadav J."/>
            <person name="Mgbeahuruike A.C."/>
            <person name="Kovalchuk A."/>
            <person name="Asiegbu F.O."/>
            <person name="Lackner G."/>
            <person name="Hoffmeister D."/>
            <person name="Rencoret J."/>
            <person name="Gutierrez A."/>
            <person name="Sun H."/>
            <person name="Lindquist E."/>
            <person name="Barry K."/>
            <person name="Riley R."/>
            <person name="Grigoriev I.V."/>
            <person name="Henrissat B."/>
            <person name="Kues U."/>
            <person name="Berka R.M."/>
            <person name="Martinez A.T."/>
            <person name="Covert S.F."/>
            <person name="Blanchette R.A."/>
            <person name="Cullen D."/>
        </authorList>
    </citation>
    <scope>NUCLEOTIDE SEQUENCE [LARGE SCALE GENOMIC DNA]</scope>
    <source>
        <strain evidence="9 10">11061_1 CR5-6</strain>
    </source>
</reference>
<feature type="binding site" evidence="7">
    <location>
        <position position="117"/>
    </location>
    <ligand>
        <name>L-glutamate</name>
        <dbReference type="ChEBI" id="CHEBI:29985"/>
    </ligand>
</feature>
<dbReference type="EMBL" id="KN840445">
    <property type="protein sequence ID" value="KIP11637.1"/>
    <property type="molecule type" value="Genomic_DNA"/>
</dbReference>
<dbReference type="PANTHER" id="PTHR11686">
    <property type="entry name" value="GAMMA GLUTAMYL TRANSPEPTIDASE"/>
    <property type="match status" value="1"/>
</dbReference>
<dbReference type="PRINTS" id="PR01210">
    <property type="entry name" value="GGTRANSPTASE"/>
</dbReference>
<evidence type="ECO:0000256" key="6">
    <source>
        <dbReference type="PIRSR" id="PIRSR600101-1"/>
    </source>
</evidence>
<comment type="catalytic activity">
    <reaction evidence="1 8">
        <text>an S-substituted glutathione + H2O = an S-substituted L-cysteinylglycine + L-glutamate</text>
        <dbReference type="Rhea" id="RHEA:59468"/>
        <dbReference type="ChEBI" id="CHEBI:15377"/>
        <dbReference type="ChEBI" id="CHEBI:29985"/>
        <dbReference type="ChEBI" id="CHEBI:90779"/>
        <dbReference type="ChEBI" id="CHEBI:143103"/>
        <dbReference type="EC" id="3.4.19.13"/>
    </reaction>
</comment>
<sequence>MFQVPAETPLRHRSGRNHARLRAVAAVCGTPSCARNPAYLIKAKNGAVASENEICSNIGVDVLKKGGNAVDAAISVTLCIGVVNMFSSGIGGGGFMTVRLPPNSTSDSSEVWTIDFRERAPLAAHENMYVADPNTARWGGLAVGVPGELRGLEKAHQLWGSMDWKELVMPAAELAKGWIVQKELERRLLMDLFTQVVLNHPDWKPIFAPHGCILREGDLIQRTALAKTLTTIAEEGPDAFYKGPIADSILAKINATGGVMTQHDLDQYEVKVDRALQGKYRGRTIYTTHAPTSGPVLLHMFNLLEMYEDFVEEGRTPLNVHRVVEIMKFGFAARTRLSDPAFMGTKEVKTIHQIPTKSYAEFIFPNITDDSTHTPQYYQPVYDVPTDHGTSHTSILDKNGMAVSITSTVNLLFGSLVLDPVTGVILNDEMDDFSIPGVTNAFGLLPSPYNYPQPGKRPLSSTVPTIIEDAHGDFFAATGASGGSRIFPAVFQALMNLDWGLDASSAVEFGRLHDQLFPTYVDADNVYPEEMLTGLRERGHNVTLSDIGRVAAVVQLVTKRGDTIYAASDSRKRGKAAGY</sequence>
<dbReference type="InterPro" id="IPR043137">
    <property type="entry name" value="GGT_ssub_C"/>
</dbReference>
<dbReference type="InterPro" id="IPR000101">
    <property type="entry name" value="GGT_peptidase"/>
</dbReference>
<keyword evidence="8" id="KW-0012">Acyltransferase</keyword>
<comment type="catalytic activity">
    <reaction evidence="5 8">
        <text>an N-terminal (5-L-glutamyl)-[peptide] + an alpha-amino acid = 5-L-glutamyl amino acid + an N-terminal L-alpha-aminoacyl-[peptide]</text>
        <dbReference type="Rhea" id="RHEA:23904"/>
        <dbReference type="Rhea" id="RHEA-COMP:9780"/>
        <dbReference type="Rhea" id="RHEA-COMP:9795"/>
        <dbReference type="ChEBI" id="CHEBI:77644"/>
        <dbReference type="ChEBI" id="CHEBI:78597"/>
        <dbReference type="ChEBI" id="CHEBI:78599"/>
        <dbReference type="ChEBI" id="CHEBI:78608"/>
        <dbReference type="EC" id="2.3.2.2"/>
    </reaction>
</comment>
<comment type="catalytic activity">
    <reaction evidence="2 8">
        <text>glutathione + H2O = L-cysteinylglycine + L-glutamate</text>
        <dbReference type="Rhea" id="RHEA:28807"/>
        <dbReference type="ChEBI" id="CHEBI:15377"/>
        <dbReference type="ChEBI" id="CHEBI:29985"/>
        <dbReference type="ChEBI" id="CHEBI:57925"/>
        <dbReference type="ChEBI" id="CHEBI:61694"/>
        <dbReference type="EC" id="3.4.19.13"/>
    </reaction>
</comment>
<comment type="similarity">
    <text evidence="4">Belongs to the gamma-glutamyltransferase family.</text>
</comment>
<evidence type="ECO:0000256" key="1">
    <source>
        <dbReference type="ARBA" id="ARBA00001049"/>
    </source>
</evidence>
<comment type="function">
    <text evidence="8">Cleaves the gamma-glutamyl peptide bond of glutathione and glutathione conjugates.</text>
</comment>
<evidence type="ECO:0000256" key="3">
    <source>
        <dbReference type="ARBA" id="ARBA00005115"/>
    </source>
</evidence>
<dbReference type="GO" id="GO:0036374">
    <property type="term" value="F:glutathione hydrolase activity"/>
    <property type="evidence" value="ECO:0007669"/>
    <property type="project" value="UniProtKB-UniRule"/>
</dbReference>
<comment type="pathway">
    <text evidence="3 8">Sulfur metabolism; glutathione metabolism.</text>
</comment>
<evidence type="ECO:0000256" key="8">
    <source>
        <dbReference type="RuleBase" id="RU368068"/>
    </source>
</evidence>
<feature type="binding site" evidence="7">
    <location>
        <begin position="408"/>
        <end position="410"/>
    </location>
    <ligand>
        <name>L-glutamate</name>
        <dbReference type="ChEBI" id="CHEBI:29985"/>
    </ligand>
</feature>
<name>A0A0C3SDA4_PHLG1</name>
<keyword evidence="8" id="KW-0378">Hydrolase</keyword>
<dbReference type="InterPro" id="IPR043138">
    <property type="entry name" value="GGT_lsub"/>
</dbReference>
<dbReference type="OrthoDB" id="1081007at2759"/>
<accession>A0A0C3SDA4</accession>
<dbReference type="NCBIfam" id="TIGR00066">
    <property type="entry name" value="g_glut_trans"/>
    <property type="match status" value="1"/>
</dbReference>
<evidence type="ECO:0000256" key="5">
    <source>
        <dbReference type="ARBA" id="ARBA00047417"/>
    </source>
</evidence>
<dbReference type="GO" id="GO:0006751">
    <property type="term" value="P:glutathione catabolic process"/>
    <property type="evidence" value="ECO:0007669"/>
    <property type="project" value="UniProtKB-UniRule"/>
</dbReference>
<feature type="binding site" evidence="7">
    <location>
        <begin position="460"/>
        <end position="461"/>
    </location>
    <ligand>
        <name>L-glutamate</name>
        <dbReference type="ChEBI" id="CHEBI:29985"/>
    </ligand>
</feature>
<dbReference type="UniPathway" id="UPA00204"/>
<protein>
    <recommendedName>
        <fullName evidence="8">Glutathione hydrolase</fullName>
        <ecNumber evidence="8">2.3.2.2</ecNumber>
        <ecNumber evidence="8">3.4.19.13</ecNumber>
    </recommendedName>
    <alternativeName>
        <fullName evidence="8">Gamma-glutamyltransferase</fullName>
    </alternativeName>
    <alternativeName>
        <fullName evidence="8">Gamma-glutamyltranspeptidase</fullName>
    </alternativeName>
</protein>